<organism evidence="2 3">
    <name type="scientific">Virgisporangium aliadipatigenens</name>
    <dbReference type="NCBI Taxonomy" id="741659"/>
    <lineage>
        <taxon>Bacteria</taxon>
        <taxon>Bacillati</taxon>
        <taxon>Actinomycetota</taxon>
        <taxon>Actinomycetes</taxon>
        <taxon>Micromonosporales</taxon>
        <taxon>Micromonosporaceae</taxon>
        <taxon>Virgisporangium</taxon>
    </lineage>
</organism>
<evidence type="ECO:0000313" key="2">
    <source>
        <dbReference type="EMBL" id="GIJ45116.1"/>
    </source>
</evidence>
<gene>
    <name evidence="2" type="ORF">Val02_20020</name>
</gene>
<keyword evidence="1" id="KW-0472">Membrane</keyword>
<reference evidence="2" key="1">
    <citation type="submission" date="2021-01" db="EMBL/GenBank/DDBJ databases">
        <title>Whole genome shotgun sequence of Virgisporangium aliadipatigenens NBRC 105644.</title>
        <authorList>
            <person name="Komaki H."/>
            <person name="Tamura T."/>
        </authorList>
    </citation>
    <scope>NUCLEOTIDE SEQUENCE</scope>
    <source>
        <strain evidence="2">NBRC 105644</strain>
    </source>
</reference>
<feature type="transmembrane region" description="Helical" evidence="1">
    <location>
        <begin position="37"/>
        <end position="57"/>
    </location>
</feature>
<keyword evidence="1" id="KW-1133">Transmembrane helix</keyword>
<accession>A0A8J4DPN8</accession>
<feature type="transmembrane region" description="Helical" evidence="1">
    <location>
        <begin position="77"/>
        <end position="94"/>
    </location>
</feature>
<evidence type="ECO:0000313" key="3">
    <source>
        <dbReference type="Proteomes" id="UP000619260"/>
    </source>
</evidence>
<evidence type="ECO:0000256" key="1">
    <source>
        <dbReference type="SAM" id="Phobius"/>
    </source>
</evidence>
<keyword evidence="1" id="KW-0812">Transmembrane</keyword>
<proteinExistence type="predicted"/>
<feature type="transmembrane region" description="Helical" evidence="1">
    <location>
        <begin position="12"/>
        <end position="31"/>
    </location>
</feature>
<keyword evidence="3" id="KW-1185">Reference proteome</keyword>
<name>A0A8J4DPN8_9ACTN</name>
<comment type="caution">
    <text evidence="2">The sequence shown here is derived from an EMBL/GenBank/DDBJ whole genome shotgun (WGS) entry which is preliminary data.</text>
</comment>
<sequence length="180" mass="17970">MRFAVLYARSRRLPVAHLTAVAVALGGALIAPADGGAGPVLTAFVAVVCAGVLGTGLTGADPALERTAAIAWVPRRALHVAAIAAVLAALASAVDGGAHPAALRDAVGTTGLLALGATALGARTAWALPLAWFAGTVFLPAERTAARWMFVAGPEPASTRTAVLLGLSGLCAYALFGNRR</sequence>
<dbReference type="EMBL" id="BOPF01000006">
    <property type="protein sequence ID" value="GIJ45116.1"/>
    <property type="molecule type" value="Genomic_DNA"/>
</dbReference>
<dbReference type="Proteomes" id="UP000619260">
    <property type="component" value="Unassembled WGS sequence"/>
</dbReference>
<dbReference type="AlphaFoldDB" id="A0A8J4DPN8"/>
<protein>
    <submittedName>
        <fullName evidence="2">Uncharacterized protein</fullName>
    </submittedName>
</protein>
<dbReference type="RefSeq" id="WP_203898669.1">
    <property type="nucleotide sequence ID" value="NZ_BOPF01000006.1"/>
</dbReference>